<protein>
    <recommendedName>
        <fullName evidence="4 5">Large ribosomal subunit protein bL19</fullName>
    </recommendedName>
</protein>
<dbReference type="FunFam" id="2.30.30.790:FF:000001">
    <property type="entry name" value="50S ribosomal protein L19"/>
    <property type="match status" value="1"/>
</dbReference>
<dbReference type="SUPFAM" id="SSF50104">
    <property type="entry name" value="Translation proteins SH3-like domain"/>
    <property type="match status" value="1"/>
</dbReference>
<dbReference type="InterPro" id="IPR038657">
    <property type="entry name" value="Ribosomal_bL19_sf"/>
</dbReference>
<sequence>MRNQFIQMVEASNAEARAKFPQFRAGDTVNVRVRIKEGEKERIQQYQGVVIQRKNPNTNGESFTVRKVSNGVGVERIFPLLSPNVDGVELVRRGKVRRARIYYLRGRMGKAARIKERRGNYTASQA</sequence>
<dbReference type="OrthoDB" id="9803541at2"/>
<comment type="function">
    <text evidence="5 6">This protein is located at the 30S-50S ribosomal subunit interface and may play a role in the structure and function of the aminoacyl-tRNA binding site.</text>
</comment>
<dbReference type="InterPro" id="IPR018257">
    <property type="entry name" value="Ribosomal_bL19_CS"/>
</dbReference>
<dbReference type="AlphaFoldDB" id="I4AGN9"/>
<keyword evidence="8" id="KW-1185">Reference proteome</keyword>
<evidence type="ECO:0000313" key="8">
    <source>
        <dbReference type="Proteomes" id="UP000006054"/>
    </source>
</evidence>
<dbReference type="PANTHER" id="PTHR15680:SF9">
    <property type="entry name" value="LARGE RIBOSOMAL SUBUNIT PROTEIN BL19M"/>
    <property type="match status" value="1"/>
</dbReference>
<dbReference type="InterPro" id="IPR008991">
    <property type="entry name" value="Translation_prot_SH3-like_sf"/>
</dbReference>
<dbReference type="eggNOG" id="COG0335">
    <property type="taxonomic scope" value="Bacteria"/>
</dbReference>
<organism evidence="7 8">
    <name type="scientific">Bernardetia litoralis (strain ATCC 23117 / DSM 6794 / NBRC 15988 / NCIMB 1366 / Fx l1 / Sio-4)</name>
    <name type="common">Flexibacter litoralis</name>
    <dbReference type="NCBI Taxonomy" id="880071"/>
    <lineage>
        <taxon>Bacteria</taxon>
        <taxon>Pseudomonadati</taxon>
        <taxon>Bacteroidota</taxon>
        <taxon>Cytophagia</taxon>
        <taxon>Cytophagales</taxon>
        <taxon>Bernardetiaceae</taxon>
        <taxon>Bernardetia</taxon>
    </lineage>
</organism>
<evidence type="ECO:0000313" key="7">
    <source>
        <dbReference type="EMBL" id="AFM03124.1"/>
    </source>
</evidence>
<dbReference type="PRINTS" id="PR00061">
    <property type="entry name" value="RIBOSOMALL19"/>
</dbReference>
<evidence type="ECO:0000256" key="1">
    <source>
        <dbReference type="ARBA" id="ARBA00005781"/>
    </source>
</evidence>
<dbReference type="Proteomes" id="UP000006054">
    <property type="component" value="Chromosome"/>
</dbReference>
<evidence type="ECO:0000256" key="3">
    <source>
        <dbReference type="ARBA" id="ARBA00023274"/>
    </source>
</evidence>
<evidence type="ECO:0000256" key="6">
    <source>
        <dbReference type="RuleBase" id="RU000559"/>
    </source>
</evidence>
<dbReference type="GO" id="GO:0003735">
    <property type="term" value="F:structural constituent of ribosome"/>
    <property type="evidence" value="ECO:0007669"/>
    <property type="project" value="InterPro"/>
</dbReference>
<dbReference type="Gene3D" id="2.30.30.790">
    <property type="match status" value="1"/>
</dbReference>
<dbReference type="GO" id="GO:0022625">
    <property type="term" value="C:cytosolic large ribosomal subunit"/>
    <property type="evidence" value="ECO:0007669"/>
    <property type="project" value="TreeGrafter"/>
</dbReference>
<keyword evidence="2 5" id="KW-0689">Ribosomal protein</keyword>
<evidence type="ECO:0000256" key="2">
    <source>
        <dbReference type="ARBA" id="ARBA00022980"/>
    </source>
</evidence>
<keyword evidence="3 5" id="KW-0687">Ribonucleoprotein</keyword>
<name>I4AGN9_BERLS</name>
<dbReference type="PATRIC" id="fig|880071.3.peg.628"/>
<evidence type="ECO:0000256" key="5">
    <source>
        <dbReference type="HAMAP-Rule" id="MF_00402"/>
    </source>
</evidence>
<dbReference type="InterPro" id="IPR001857">
    <property type="entry name" value="Ribosomal_bL19"/>
</dbReference>
<dbReference type="HOGENOM" id="CLU_103507_2_2_10"/>
<dbReference type="HAMAP" id="MF_00402">
    <property type="entry name" value="Ribosomal_bL19"/>
    <property type="match status" value="1"/>
</dbReference>
<dbReference type="Pfam" id="PF01245">
    <property type="entry name" value="Ribosomal_L19"/>
    <property type="match status" value="1"/>
</dbReference>
<dbReference type="EMBL" id="CP003345">
    <property type="protein sequence ID" value="AFM03124.1"/>
    <property type="molecule type" value="Genomic_DNA"/>
</dbReference>
<dbReference type="PIRSF" id="PIRSF002191">
    <property type="entry name" value="Ribosomal_L19"/>
    <property type="match status" value="1"/>
</dbReference>
<evidence type="ECO:0000256" key="4">
    <source>
        <dbReference type="ARBA" id="ARBA00035171"/>
    </source>
</evidence>
<reference evidence="8" key="1">
    <citation type="submission" date="2012-06" db="EMBL/GenBank/DDBJ databases">
        <title>The complete genome of Flexibacter litoralis DSM 6794.</title>
        <authorList>
            <person name="Lucas S."/>
            <person name="Copeland A."/>
            <person name="Lapidus A."/>
            <person name="Glavina del Rio T."/>
            <person name="Dalin E."/>
            <person name="Tice H."/>
            <person name="Bruce D."/>
            <person name="Goodwin L."/>
            <person name="Pitluck S."/>
            <person name="Peters L."/>
            <person name="Ovchinnikova G."/>
            <person name="Lu M."/>
            <person name="Kyrpides N."/>
            <person name="Mavromatis K."/>
            <person name="Ivanova N."/>
            <person name="Brettin T."/>
            <person name="Detter J.C."/>
            <person name="Han C."/>
            <person name="Larimer F."/>
            <person name="Land M."/>
            <person name="Hauser L."/>
            <person name="Markowitz V."/>
            <person name="Cheng J.-F."/>
            <person name="Hugenholtz P."/>
            <person name="Woyke T."/>
            <person name="Wu D."/>
            <person name="Spring S."/>
            <person name="Lang E."/>
            <person name="Kopitz M."/>
            <person name="Brambilla E."/>
            <person name="Klenk H.-P."/>
            <person name="Eisen J.A."/>
        </authorList>
    </citation>
    <scope>NUCLEOTIDE SEQUENCE [LARGE SCALE GENOMIC DNA]</scope>
    <source>
        <strain evidence="8">ATCC 23117 / DSM 6794 / NBRC 15988 / NCIMB 1366 / Sio-4</strain>
    </source>
</reference>
<dbReference type="NCBIfam" id="TIGR01024">
    <property type="entry name" value="rplS_bact"/>
    <property type="match status" value="1"/>
</dbReference>
<comment type="similarity">
    <text evidence="1 5 6">Belongs to the bacterial ribosomal protein bL19 family.</text>
</comment>
<gene>
    <name evidence="5" type="primary">rplS</name>
    <name evidence="7" type="ordered locus">Fleli_0661</name>
</gene>
<dbReference type="PANTHER" id="PTHR15680">
    <property type="entry name" value="RIBOSOMAL PROTEIN L19"/>
    <property type="match status" value="1"/>
</dbReference>
<accession>I4AGN9</accession>
<dbReference type="GO" id="GO:0006412">
    <property type="term" value="P:translation"/>
    <property type="evidence" value="ECO:0007669"/>
    <property type="project" value="UniProtKB-UniRule"/>
</dbReference>
<dbReference type="STRING" id="880071.Fleli_0661"/>
<proteinExistence type="inferred from homology"/>
<dbReference type="KEGG" id="fli:Fleli_0661"/>
<dbReference type="RefSeq" id="WP_014796583.1">
    <property type="nucleotide sequence ID" value="NC_018018.1"/>
</dbReference>
<dbReference type="PROSITE" id="PS01015">
    <property type="entry name" value="RIBOSOMAL_L19"/>
    <property type="match status" value="1"/>
</dbReference>